<keyword evidence="6" id="KW-0297">G-protein coupled receptor</keyword>
<keyword evidence="9" id="KW-0807">Transducer</keyword>
<sequence>MDVSQPFEVLKQQFLLNVSTDPKVNSRRARAFFRACRDLRSFVEVPEGHCPFYFDNIACWNATAPGETVVMPCVTWVINNPIREHTVSLRCLPNGTWDNSESLTEKYAYCDKGAYEEMRMESLLPIAYNIRIAALFGYLLSALCLTLAMFLFVWLKKLHCLRNRIHFNLFLALLLRMLTCSIEVADYIFFNVIERSERCDVSISDLNFWCKAFSFLWNYSIFASYVWISIEGYYLFSIIYRSVFNGDISCKRFMLTGWGIPLVFVSIWAFFMQLYSNSPCWIHSCNPNLVWLLKTPLGLFAMANFFFTISLFCQLYKKLCLDDHLDGRYKYTKLLKSTICVLLSMGGAYFVIDIVVFATSPDVVTNMHIHMFYVIYNSLISILIAYLFCFNNSEIKQALQSKRREEKGSGAPTCAHTHLLERLVVGSAYNGCAECQVEMKLMEMNEVSPTISAMLASACETVCTTVENSAHNTFTKPISVLRPRVSHLSYCREAEEEDLEV</sequence>
<dbReference type="Proteomes" id="UP001175271">
    <property type="component" value="Unassembled WGS sequence"/>
</dbReference>
<feature type="transmembrane region" description="Helical" evidence="10">
    <location>
        <begin position="334"/>
        <end position="358"/>
    </location>
</feature>
<proteinExistence type="inferred from homology"/>
<feature type="transmembrane region" description="Helical" evidence="10">
    <location>
        <begin position="132"/>
        <end position="155"/>
    </location>
</feature>
<keyword evidence="7 10" id="KW-0472">Membrane</keyword>
<evidence type="ECO:0000256" key="9">
    <source>
        <dbReference type="ARBA" id="ARBA00023224"/>
    </source>
</evidence>
<name>A0AA39LZ38_9BILA</name>
<keyword evidence="8" id="KW-0675">Receptor</keyword>
<dbReference type="EMBL" id="JAUCMV010000002">
    <property type="protein sequence ID" value="KAK0414605.1"/>
    <property type="molecule type" value="Genomic_DNA"/>
</dbReference>
<dbReference type="GO" id="GO:0017046">
    <property type="term" value="F:peptide hormone binding"/>
    <property type="evidence" value="ECO:0007669"/>
    <property type="project" value="TreeGrafter"/>
</dbReference>
<dbReference type="PROSITE" id="PS50227">
    <property type="entry name" value="G_PROTEIN_RECEP_F2_3"/>
    <property type="match status" value="1"/>
</dbReference>
<evidence type="ECO:0000256" key="7">
    <source>
        <dbReference type="ARBA" id="ARBA00023136"/>
    </source>
</evidence>
<comment type="caution">
    <text evidence="13">The sequence shown here is derived from an EMBL/GenBank/DDBJ whole genome shotgun (WGS) entry which is preliminary data.</text>
</comment>
<dbReference type="SUPFAM" id="SSF81321">
    <property type="entry name" value="Family A G protein-coupled receptor-like"/>
    <property type="match status" value="1"/>
</dbReference>
<evidence type="ECO:0000256" key="6">
    <source>
        <dbReference type="ARBA" id="ARBA00023040"/>
    </source>
</evidence>
<dbReference type="SUPFAM" id="SSF111418">
    <property type="entry name" value="Hormone receptor domain"/>
    <property type="match status" value="1"/>
</dbReference>
<evidence type="ECO:0000256" key="8">
    <source>
        <dbReference type="ARBA" id="ARBA00023170"/>
    </source>
</evidence>
<dbReference type="InterPro" id="IPR001879">
    <property type="entry name" value="GPCR_2_extracellular_dom"/>
</dbReference>
<dbReference type="InterPro" id="IPR050332">
    <property type="entry name" value="GPCR_2"/>
</dbReference>
<evidence type="ECO:0000313" key="13">
    <source>
        <dbReference type="EMBL" id="KAK0414605.1"/>
    </source>
</evidence>
<evidence type="ECO:0000256" key="3">
    <source>
        <dbReference type="ARBA" id="ARBA00022475"/>
    </source>
</evidence>
<dbReference type="InterPro" id="IPR036445">
    <property type="entry name" value="GPCR_2_extracell_dom_sf"/>
</dbReference>
<dbReference type="GO" id="GO:0007166">
    <property type="term" value="P:cell surface receptor signaling pathway"/>
    <property type="evidence" value="ECO:0007669"/>
    <property type="project" value="InterPro"/>
</dbReference>
<dbReference type="PRINTS" id="PR00249">
    <property type="entry name" value="GPCRSECRETIN"/>
</dbReference>
<dbReference type="Gene3D" id="1.20.1070.10">
    <property type="entry name" value="Rhodopsin 7-helix transmembrane proteins"/>
    <property type="match status" value="1"/>
</dbReference>
<dbReference type="PANTHER" id="PTHR45620:SF1">
    <property type="entry name" value="G-PROTEIN COUPLED RECEPTORS FAMILY 2 PROFILE 2 DOMAIN-CONTAINING PROTEIN"/>
    <property type="match status" value="1"/>
</dbReference>
<reference evidence="13" key="1">
    <citation type="submission" date="2023-06" db="EMBL/GenBank/DDBJ databases">
        <title>Genomic analysis of the entomopathogenic nematode Steinernema hermaphroditum.</title>
        <authorList>
            <person name="Schwarz E.M."/>
            <person name="Heppert J.K."/>
            <person name="Baniya A."/>
            <person name="Schwartz H.T."/>
            <person name="Tan C.-H."/>
            <person name="Antoshechkin I."/>
            <person name="Sternberg P.W."/>
            <person name="Goodrich-Blair H."/>
            <person name="Dillman A.R."/>
        </authorList>
    </citation>
    <scope>NUCLEOTIDE SEQUENCE</scope>
    <source>
        <strain evidence="13">PS9179</strain>
        <tissue evidence="13">Whole animal</tissue>
    </source>
</reference>
<keyword evidence="14" id="KW-1185">Reference proteome</keyword>
<feature type="transmembrane region" description="Helical" evidence="10">
    <location>
        <begin position="370"/>
        <end position="390"/>
    </location>
</feature>
<evidence type="ECO:0000313" key="14">
    <source>
        <dbReference type="Proteomes" id="UP001175271"/>
    </source>
</evidence>
<organism evidence="13 14">
    <name type="scientific">Steinernema hermaphroditum</name>
    <dbReference type="NCBI Taxonomy" id="289476"/>
    <lineage>
        <taxon>Eukaryota</taxon>
        <taxon>Metazoa</taxon>
        <taxon>Ecdysozoa</taxon>
        <taxon>Nematoda</taxon>
        <taxon>Chromadorea</taxon>
        <taxon>Rhabditida</taxon>
        <taxon>Tylenchina</taxon>
        <taxon>Panagrolaimomorpha</taxon>
        <taxon>Strongyloidoidea</taxon>
        <taxon>Steinernematidae</taxon>
        <taxon>Steinernema</taxon>
    </lineage>
</organism>
<dbReference type="Pfam" id="PF00002">
    <property type="entry name" value="7tm_2"/>
    <property type="match status" value="1"/>
</dbReference>
<feature type="domain" description="G-protein coupled receptors family 2 profile 2" evidence="12">
    <location>
        <begin position="130"/>
        <end position="392"/>
    </location>
</feature>
<dbReference type="GO" id="GO:0007188">
    <property type="term" value="P:adenylate cyclase-modulating G protein-coupled receptor signaling pathway"/>
    <property type="evidence" value="ECO:0007669"/>
    <property type="project" value="TreeGrafter"/>
</dbReference>
<evidence type="ECO:0000256" key="5">
    <source>
        <dbReference type="ARBA" id="ARBA00022989"/>
    </source>
</evidence>
<dbReference type="PROSITE" id="PS50261">
    <property type="entry name" value="G_PROTEIN_RECEP_F2_4"/>
    <property type="match status" value="1"/>
</dbReference>
<dbReference type="AlphaFoldDB" id="A0AA39LZ38"/>
<feature type="transmembrane region" description="Helical" evidence="10">
    <location>
        <begin position="167"/>
        <end position="190"/>
    </location>
</feature>
<feature type="domain" description="G-protein coupled receptors family 2 profile 1" evidence="11">
    <location>
        <begin position="35"/>
        <end position="114"/>
    </location>
</feature>
<dbReference type="InterPro" id="IPR000832">
    <property type="entry name" value="GPCR_2_secretin-like"/>
</dbReference>
<comment type="subcellular location">
    <subcellularLocation>
        <location evidence="1">Cell membrane</location>
        <topology evidence="1">Multi-pass membrane protein</topology>
    </subcellularLocation>
</comment>
<dbReference type="PANTHER" id="PTHR45620">
    <property type="entry name" value="PDF RECEPTOR-LIKE PROTEIN-RELATED"/>
    <property type="match status" value="1"/>
</dbReference>
<keyword evidence="3" id="KW-1003">Cell membrane</keyword>
<keyword evidence="5 10" id="KW-1133">Transmembrane helix</keyword>
<evidence type="ECO:0000256" key="1">
    <source>
        <dbReference type="ARBA" id="ARBA00004651"/>
    </source>
</evidence>
<keyword evidence="4 10" id="KW-0812">Transmembrane</keyword>
<evidence type="ECO:0000256" key="2">
    <source>
        <dbReference type="ARBA" id="ARBA00005314"/>
    </source>
</evidence>
<comment type="similarity">
    <text evidence="2">Belongs to the G-protein coupled receptor 2 family.</text>
</comment>
<dbReference type="Pfam" id="PF02793">
    <property type="entry name" value="HRM"/>
    <property type="match status" value="1"/>
</dbReference>
<evidence type="ECO:0000259" key="12">
    <source>
        <dbReference type="PROSITE" id="PS50261"/>
    </source>
</evidence>
<evidence type="ECO:0000256" key="4">
    <source>
        <dbReference type="ARBA" id="ARBA00022692"/>
    </source>
</evidence>
<evidence type="ECO:0000256" key="10">
    <source>
        <dbReference type="SAM" id="Phobius"/>
    </source>
</evidence>
<accession>A0AA39LZ38</accession>
<dbReference type="InterPro" id="IPR017981">
    <property type="entry name" value="GPCR_2-like_7TM"/>
</dbReference>
<evidence type="ECO:0008006" key="15">
    <source>
        <dbReference type="Google" id="ProtNLM"/>
    </source>
</evidence>
<gene>
    <name evidence="13" type="ORF">QR680_011522</name>
</gene>
<protein>
    <recommendedName>
        <fullName evidence="15">G-protein coupled receptors family 2 profile 2 domain-containing protein</fullName>
    </recommendedName>
</protein>
<dbReference type="SMART" id="SM00008">
    <property type="entry name" value="HormR"/>
    <property type="match status" value="1"/>
</dbReference>
<feature type="transmembrane region" description="Helical" evidence="10">
    <location>
        <begin position="216"/>
        <end position="240"/>
    </location>
</feature>
<evidence type="ECO:0000259" key="11">
    <source>
        <dbReference type="PROSITE" id="PS50227"/>
    </source>
</evidence>
<dbReference type="GO" id="GO:0005886">
    <property type="term" value="C:plasma membrane"/>
    <property type="evidence" value="ECO:0007669"/>
    <property type="project" value="UniProtKB-SubCell"/>
</dbReference>
<dbReference type="Gene3D" id="4.10.1240.10">
    <property type="entry name" value="GPCR, family 2, extracellular hormone receptor domain"/>
    <property type="match status" value="1"/>
</dbReference>
<feature type="transmembrane region" description="Helical" evidence="10">
    <location>
        <begin position="291"/>
        <end position="313"/>
    </location>
</feature>
<dbReference type="GO" id="GO:0008528">
    <property type="term" value="F:G protein-coupled peptide receptor activity"/>
    <property type="evidence" value="ECO:0007669"/>
    <property type="project" value="TreeGrafter"/>
</dbReference>
<feature type="transmembrane region" description="Helical" evidence="10">
    <location>
        <begin position="252"/>
        <end position="271"/>
    </location>
</feature>